<dbReference type="HAMAP" id="MF_00223">
    <property type="entry name" value="FolE"/>
    <property type="match status" value="1"/>
</dbReference>
<keyword evidence="6" id="KW-0547">Nucleotide-binding</keyword>
<dbReference type="InterPro" id="IPR001474">
    <property type="entry name" value="GTP_CycHdrlase_I"/>
</dbReference>
<comment type="caution">
    <text evidence="8">The sequence shown here is derived from an EMBL/GenBank/DDBJ whole genome shotgun (WGS) entry which is preliminary data.</text>
</comment>
<keyword evidence="9" id="KW-1185">Reference proteome</keyword>
<evidence type="ECO:0000256" key="4">
    <source>
        <dbReference type="ARBA" id="ARBA00022563"/>
    </source>
</evidence>
<dbReference type="GO" id="GO:0046654">
    <property type="term" value="P:tetrahydrofolate biosynthetic process"/>
    <property type="evidence" value="ECO:0007669"/>
    <property type="project" value="UniProtKB-UniRule"/>
</dbReference>
<dbReference type="UniPathway" id="UPA00848">
    <property type="reaction ID" value="UER00151"/>
</dbReference>
<keyword evidence="5 6" id="KW-0378">Hydrolase</keyword>
<dbReference type="GO" id="GO:0003934">
    <property type="term" value="F:GTP cyclohydrolase I activity"/>
    <property type="evidence" value="ECO:0007669"/>
    <property type="project" value="UniProtKB-UniRule"/>
</dbReference>
<reference evidence="8 9" key="1">
    <citation type="journal article" date="2012" name="Science">
        <title>Ecological populations of bacteria act as socially cohesive units of antibiotic production and resistance.</title>
        <authorList>
            <person name="Cordero O.X."/>
            <person name="Wildschutte H."/>
            <person name="Kirkup B."/>
            <person name="Proehl S."/>
            <person name="Ngo L."/>
            <person name="Hussain F."/>
            <person name="Le Roux F."/>
            <person name="Mincer T."/>
            <person name="Polz M.F."/>
        </authorList>
    </citation>
    <scope>NUCLEOTIDE SEQUENCE [LARGE SCALE GENOMIC DNA]</scope>
    <source>
        <strain evidence="8 9">1S-45</strain>
    </source>
</reference>
<evidence type="ECO:0000256" key="1">
    <source>
        <dbReference type="ARBA" id="ARBA00001052"/>
    </source>
</evidence>
<dbReference type="PANTHER" id="PTHR11109:SF7">
    <property type="entry name" value="GTP CYCLOHYDROLASE 1"/>
    <property type="match status" value="1"/>
</dbReference>
<dbReference type="InterPro" id="IPR018234">
    <property type="entry name" value="GTP_CycHdrlase_I_CS"/>
</dbReference>
<dbReference type="Pfam" id="PF01227">
    <property type="entry name" value="GTP_cyclohydroI"/>
    <property type="match status" value="1"/>
</dbReference>
<feature type="binding site" evidence="6">
    <location>
        <position position="196"/>
    </location>
    <ligand>
        <name>Zn(2+)</name>
        <dbReference type="ChEBI" id="CHEBI:29105"/>
    </ligand>
</feature>
<dbReference type="InterPro" id="IPR020602">
    <property type="entry name" value="GTP_CycHdrlase_I_dom"/>
</dbReference>
<comment type="subunit">
    <text evidence="6">Homopolymer.</text>
</comment>
<keyword evidence="4 6" id="KW-0554">One-carbon metabolism</keyword>
<protein>
    <recommendedName>
        <fullName evidence="6">GTP cyclohydrolase 1</fullName>
        <ecNumber evidence="6">3.5.4.16</ecNumber>
    </recommendedName>
    <alternativeName>
        <fullName evidence="6">GTP cyclohydrolase I</fullName>
        <shortName evidence="6">GTP-CH-I</shortName>
    </alternativeName>
</protein>
<dbReference type="SUPFAM" id="SSF55620">
    <property type="entry name" value="Tetrahydrobiopterin biosynthesis enzymes-like"/>
    <property type="match status" value="1"/>
</dbReference>
<dbReference type="Gene3D" id="3.30.1130.10">
    <property type="match status" value="1"/>
</dbReference>
<dbReference type="GO" id="GO:0005737">
    <property type="term" value="C:cytoplasm"/>
    <property type="evidence" value="ECO:0007669"/>
    <property type="project" value="TreeGrafter"/>
</dbReference>
<comment type="pathway">
    <text evidence="2 6">Cofactor biosynthesis; 7,8-dihydroneopterin triphosphate biosynthesis; 7,8-dihydroneopterin triphosphate from GTP: step 1/1.</text>
</comment>
<dbReference type="GO" id="GO:0008270">
    <property type="term" value="F:zinc ion binding"/>
    <property type="evidence" value="ECO:0007669"/>
    <property type="project" value="UniProtKB-UniRule"/>
</dbReference>
<sequence>MANLNSQVLGDQAVANDQTLSESAQLVKAALQQRGIETPMRLNDTPRAEKKERIEHHMREILTLLELDLTDDSLEETPRRIAKMYVDEVFSGLDYKNFPKITVIENKMSCSEMVRVKNITVTSTCEHHLVTIDGQAAVAYIPRGKIIGLSKINRIVRFFAQRPQVQERMTQQILVALQALLETDDVAITMDATHYCVKSRGVMDATSVTTTTALGGIFKSNPATRAEFLHGLR</sequence>
<dbReference type="eggNOG" id="COG0302">
    <property type="taxonomic scope" value="Bacteria"/>
</dbReference>
<dbReference type="GO" id="GO:0006729">
    <property type="term" value="P:tetrahydrobiopterin biosynthetic process"/>
    <property type="evidence" value="ECO:0007669"/>
    <property type="project" value="TreeGrafter"/>
</dbReference>
<dbReference type="EC" id="3.5.4.16" evidence="6"/>
<evidence type="ECO:0000256" key="3">
    <source>
        <dbReference type="ARBA" id="ARBA00008085"/>
    </source>
</evidence>
<comment type="similarity">
    <text evidence="3 6">Belongs to the GTP cyclohydrolase I family.</text>
</comment>
<gene>
    <name evidence="6" type="primary">folE</name>
    <name evidence="8" type="ORF">A1QC_12190</name>
</gene>
<dbReference type="NCBIfam" id="NF006826">
    <property type="entry name" value="PRK09347.1-3"/>
    <property type="match status" value="1"/>
</dbReference>
<evidence type="ECO:0000313" key="8">
    <source>
        <dbReference type="EMBL" id="OEF23257.1"/>
    </source>
</evidence>
<dbReference type="Gene3D" id="1.10.286.10">
    <property type="match status" value="1"/>
</dbReference>
<dbReference type="RefSeq" id="WP_017026221.1">
    <property type="nucleotide sequence ID" value="NZ_AJYK02000095.1"/>
</dbReference>
<organism evidence="8 9">
    <name type="scientific">Vibrio rumoiensis 1S-45</name>
    <dbReference type="NCBI Taxonomy" id="1188252"/>
    <lineage>
        <taxon>Bacteria</taxon>
        <taxon>Pseudomonadati</taxon>
        <taxon>Pseudomonadota</taxon>
        <taxon>Gammaproteobacteria</taxon>
        <taxon>Vibrionales</taxon>
        <taxon>Vibrionaceae</taxon>
        <taxon>Vibrio</taxon>
    </lineage>
</organism>
<dbReference type="PROSITE" id="PS00859">
    <property type="entry name" value="GTP_CYCLOHYDROL_1_1"/>
    <property type="match status" value="1"/>
</dbReference>
<comment type="catalytic activity">
    <reaction evidence="1 6">
        <text>GTP + H2O = 7,8-dihydroneopterin 3'-triphosphate + formate + H(+)</text>
        <dbReference type="Rhea" id="RHEA:17473"/>
        <dbReference type="ChEBI" id="CHEBI:15377"/>
        <dbReference type="ChEBI" id="CHEBI:15378"/>
        <dbReference type="ChEBI" id="CHEBI:15740"/>
        <dbReference type="ChEBI" id="CHEBI:37565"/>
        <dbReference type="ChEBI" id="CHEBI:58462"/>
        <dbReference type="EC" id="3.5.4.16"/>
    </reaction>
</comment>
<keyword evidence="6" id="KW-0862">Zinc</keyword>
<dbReference type="NCBIfam" id="NF006824">
    <property type="entry name" value="PRK09347.1-1"/>
    <property type="match status" value="1"/>
</dbReference>
<accession>A0A1E5DZF1</accession>
<dbReference type="Proteomes" id="UP000094070">
    <property type="component" value="Unassembled WGS sequence"/>
</dbReference>
<dbReference type="OrthoDB" id="9801207at2"/>
<dbReference type="NCBIfam" id="TIGR00063">
    <property type="entry name" value="folE"/>
    <property type="match status" value="1"/>
</dbReference>
<dbReference type="EMBL" id="AJYK02000095">
    <property type="protein sequence ID" value="OEF23257.1"/>
    <property type="molecule type" value="Genomic_DNA"/>
</dbReference>
<feature type="domain" description="GTP cyclohydrolase I" evidence="7">
    <location>
        <begin position="54"/>
        <end position="231"/>
    </location>
</feature>
<dbReference type="GO" id="GO:0005525">
    <property type="term" value="F:GTP binding"/>
    <property type="evidence" value="ECO:0007669"/>
    <property type="project" value="UniProtKB-KW"/>
</dbReference>
<dbReference type="FunFam" id="3.30.1130.10:FF:000001">
    <property type="entry name" value="GTP cyclohydrolase 1"/>
    <property type="match status" value="1"/>
</dbReference>
<evidence type="ECO:0000256" key="6">
    <source>
        <dbReference type="HAMAP-Rule" id="MF_00223"/>
    </source>
</evidence>
<feature type="binding site" evidence="6">
    <location>
        <position position="128"/>
    </location>
    <ligand>
        <name>Zn(2+)</name>
        <dbReference type="ChEBI" id="CHEBI:29105"/>
    </ligand>
</feature>
<feature type="binding site" evidence="6">
    <location>
        <position position="125"/>
    </location>
    <ligand>
        <name>Zn(2+)</name>
        <dbReference type="ChEBI" id="CHEBI:29105"/>
    </ligand>
</feature>
<dbReference type="STRING" id="1188252.A1QC_12190"/>
<dbReference type="InterPro" id="IPR043133">
    <property type="entry name" value="GTP-CH-I_C/QueF"/>
</dbReference>
<evidence type="ECO:0000256" key="2">
    <source>
        <dbReference type="ARBA" id="ARBA00005080"/>
    </source>
</evidence>
<dbReference type="GO" id="GO:0006730">
    <property type="term" value="P:one-carbon metabolic process"/>
    <property type="evidence" value="ECO:0007669"/>
    <property type="project" value="UniProtKB-UniRule"/>
</dbReference>
<dbReference type="PANTHER" id="PTHR11109">
    <property type="entry name" value="GTP CYCLOHYDROLASE I"/>
    <property type="match status" value="1"/>
</dbReference>
<dbReference type="AlphaFoldDB" id="A0A1E5DZF1"/>
<keyword evidence="6" id="KW-0342">GTP-binding</keyword>
<name>A0A1E5DZF1_9VIBR</name>
<evidence type="ECO:0000259" key="7">
    <source>
        <dbReference type="Pfam" id="PF01227"/>
    </source>
</evidence>
<evidence type="ECO:0000313" key="9">
    <source>
        <dbReference type="Proteomes" id="UP000094070"/>
    </source>
</evidence>
<proteinExistence type="inferred from homology"/>
<dbReference type="PROSITE" id="PS00860">
    <property type="entry name" value="GTP_CYCLOHYDROL_1_2"/>
    <property type="match status" value="1"/>
</dbReference>
<keyword evidence="6" id="KW-0479">Metal-binding</keyword>
<evidence type="ECO:0000256" key="5">
    <source>
        <dbReference type="ARBA" id="ARBA00022801"/>
    </source>
</evidence>
<dbReference type="InterPro" id="IPR043134">
    <property type="entry name" value="GTP-CH-I_N"/>
</dbReference>